<dbReference type="PANTHER" id="PTHR33337">
    <property type="entry name" value="GFA DOMAIN-CONTAINING PROTEIN"/>
    <property type="match status" value="1"/>
</dbReference>
<comment type="caution">
    <text evidence="6">The sequence shown here is derived from an EMBL/GenBank/DDBJ whole genome shotgun (WGS) entry which is preliminary data.</text>
</comment>
<dbReference type="Gene3D" id="3.90.1590.10">
    <property type="entry name" value="glutathione-dependent formaldehyde- activating enzyme (gfa)"/>
    <property type="match status" value="1"/>
</dbReference>
<dbReference type="OrthoDB" id="9807246at2"/>
<dbReference type="EMBL" id="SAUX01000002">
    <property type="protein sequence ID" value="RWR31880.1"/>
    <property type="molecule type" value="Genomic_DNA"/>
</dbReference>
<keyword evidence="3" id="KW-0862">Zinc</keyword>
<dbReference type="Proteomes" id="UP000285295">
    <property type="component" value="Unassembled WGS sequence"/>
</dbReference>
<evidence type="ECO:0000256" key="1">
    <source>
        <dbReference type="ARBA" id="ARBA00005495"/>
    </source>
</evidence>
<comment type="similarity">
    <text evidence="1">Belongs to the Gfa family.</text>
</comment>
<dbReference type="RefSeq" id="WP_128235877.1">
    <property type="nucleotide sequence ID" value="NZ_SAUX01000002.1"/>
</dbReference>
<dbReference type="GO" id="GO:0046872">
    <property type="term" value="F:metal ion binding"/>
    <property type="evidence" value="ECO:0007669"/>
    <property type="project" value="UniProtKB-KW"/>
</dbReference>
<evidence type="ECO:0000313" key="7">
    <source>
        <dbReference type="Proteomes" id="UP000285295"/>
    </source>
</evidence>
<keyword evidence="2" id="KW-0479">Metal-binding</keyword>
<organism evidence="6 7">
    <name type="scientific">Paenirhodobacter populi</name>
    <dbReference type="NCBI Taxonomy" id="2306993"/>
    <lineage>
        <taxon>Bacteria</taxon>
        <taxon>Pseudomonadati</taxon>
        <taxon>Pseudomonadota</taxon>
        <taxon>Alphaproteobacteria</taxon>
        <taxon>Rhodobacterales</taxon>
        <taxon>Rhodobacter group</taxon>
        <taxon>Paenirhodobacter</taxon>
    </lineage>
</organism>
<dbReference type="GO" id="GO:0016846">
    <property type="term" value="F:carbon-sulfur lyase activity"/>
    <property type="evidence" value="ECO:0007669"/>
    <property type="project" value="InterPro"/>
</dbReference>
<evidence type="ECO:0000256" key="2">
    <source>
        <dbReference type="ARBA" id="ARBA00022723"/>
    </source>
</evidence>
<name>A0A443KGK2_9RHOB</name>
<dbReference type="AlphaFoldDB" id="A0A443KGK2"/>
<evidence type="ECO:0000256" key="4">
    <source>
        <dbReference type="ARBA" id="ARBA00023239"/>
    </source>
</evidence>
<protein>
    <submittedName>
        <fullName evidence="6">Aldehyde-activating protein</fullName>
    </submittedName>
</protein>
<evidence type="ECO:0000259" key="5">
    <source>
        <dbReference type="PROSITE" id="PS51891"/>
    </source>
</evidence>
<dbReference type="PROSITE" id="PS51891">
    <property type="entry name" value="CENP_V_GFA"/>
    <property type="match status" value="1"/>
</dbReference>
<accession>A0A443KGK2</accession>
<evidence type="ECO:0000313" key="6">
    <source>
        <dbReference type="EMBL" id="RWR31880.1"/>
    </source>
</evidence>
<reference evidence="6 7" key="1">
    <citation type="submission" date="2019-01" db="EMBL/GenBank/DDBJ databases">
        <title>Sinorhodobacter populi sp. nov. isolated from the symptomatic bark tissue of Populus euramericana canker.</title>
        <authorList>
            <person name="Xu G."/>
        </authorList>
    </citation>
    <scope>NUCLEOTIDE SEQUENCE [LARGE SCALE GENOMIC DNA]</scope>
    <source>
        <strain evidence="6 7">D19-10-3-21</strain>
    </source>
</reference>
<feature type="domain" description="CENP-V/GFA" evidence="5">
    <location>
        <begin position="5"/>
        <end position="108"/>
    </location>
</feature>
<dbReference type="SUPFAM" id="SSF51316">
    <property type="entry name" value="Mss4-like"/>
    <property type="match status" value="1"/>
</dbReference>
<dbReference type="InterPro" id="IPR006913">
    <property type="entry name" value="CENP-V/GFA"/>
</dbReference>
<dbReference type="Pfam" id="PF04828">
    <property type="entry name" value="GFA"/>
    <property type="match status" value="1"/>
</dbReference>
<evidence type="ECO:0000256" key="3">
    <source>
        <dbReference type="ARBA" id="ARBA00022833"/>
    </source>
</evidence>
<reference evidence="6 7" key="2">
    <citation type="submission" date="2019-01" db="EMBL/GenBank/DDBJ databases">
        <authorList>
            <person name="Li Y."/>
        </authorList>
    </citation>
    <scope>NUCLEOTIDE SEQUENCE [LARGE SCALE GENOMIC DNA]</scope>
    <source>
        <strain evidence="6 7">D19-10-3-21</strain>
    </source>
</reference>
<sequence>MKPPYHGGCECCAIRYTIRSTPIVVYACHCTICQTQSGSAFGMAMRIPMESFSLTRGALKIFRRTADSGQVFTNSFCPDCGTRIHHQADRSPGQISLKPGTLDDTSWLHPSHHVFLRSAQKWVVIPEDAQGFETVPEDRSWLRGGLTDRQQWDSLHRSARLVARWQCCHSPAILRQQMVRSWIGSAKAPQE</sequence>
<dbReference type="InterPro" id="IPR011057">
    <property type="entry name" value="Mss4-like_sf"/>
</dbReference>
<dbReference type="PANTHER" id="PTHR33337:SF33">
    <property type="entry name" value="CENP-V_GFA DOMAIN-CONTAINING PROTEIN"/>
    <property type="match status" value="1"/>
</dbReference>
<proteinExistence type="inferred from homology"/>
<keyword evidence="4" id="KW-0456">Lyase</keyword>
<gene>
    <name evidence="6" type="ORF">D2T31_02615</name>
</gene>